<feature type="transmembrane region" description="Helical" evidence="5">
    <location>
        <begin position="177"/>
        <end position="194"/>
    </location>
</feature>
<feature type="domain" description="O-antigen ligase-related" evidence="6">
    <location>
        <begin position="205"/>
        <end position="343"/>
    </location>
</feature>
<feature type="transmembrane region" description="Helical" evidence="5">
    <location>
        <begin position="133"/>
        <end position="152"/>
    </location>
</feature>
<keyword evidence="8" id="KW-1185">Reference proteome</keyword>
<evidence type="ECO:0000256" key="4">
    <source>
        <dbReference type="ARBA" id="ARBA00023136"/>
    </source>
</evidence>
<feature type="transmembrane region" description="Helical" evidence="5">
    <location>
        <begin position="199"/>
        <end position="214"/>
    </location>
</feature>
<reference evidence="8" key="1">
    <citation type="journal article" date="2019" name="Int. J. Syst. Evol. Microbiol.">
        <title>The Global Catalogue of Microorganisms (GCM) 10K type strain sequencing project: providing services to taxonomists for standard genome sequencing and annotation.</title>
        <authorList>
            <consortium name="The Broad Institute Genomics Platform"/>
            <consortium name="The Broad Institute Genome Sequencing Center for Infectious Disease"/>
            <person name="Wu L."/>
            <person name="Ma J."/>
        </authorList>
    </citation>
    <scope>NUCLEOTIDE SEQUENCE [LARGE SCALE GENOMIC DNA]</scope>
    <source>
        <strain evidence="8">KCTC 52239</strain>
    </source>
</reference>
<keyword evidence="4 5" id="KW-0472">Membrane</keyword>
<comment type="subcellular location">
    <subcellularLocation>
        <location evidence="1">Membrane</location>
        <topology evidence="1">Multi-pass membrane protein</topology>
    </subcellularLocation>
</comment>
<evidence type="ECO:0000256" key="1">
    <source>
        <dbReference type="ARBA" id="ARBA00004141"/>
    </source>
</evidence>
<keyword evidence="3 5" id="KW-1133">Transmembrane helix</keyword>
<evidence type="ECO:0000256" key="5">
    <source>
        <dbReference type="SAM" id="Phobius"/>
    </source>
</evidence>
<dbReference type="EMBL" id="JBHRTE010000048">
    <property type="protein sequence ID" value="MFC3168788.1"/>
    <property type="molecule type" value="Genomic_DNA"/>
</dbReference>
<dbReference type="PANTHER" id="PTHR37422">
    <property type="entry name" value="TEICHURONIC ACID BIOSYNTHESIS PROTEIN TUAE"/>
    <property type="match status" value="1"/>
</dbReference>
<dbReference type="InterPro" id="IPR051533">
    <property type="entry name" value="WaaL-like"/>
</dbReference>
<evidence type="ECO:0000313" key="7">
    <source>
        <dbReference type="EMBL" id="MFC3168788.1"/>
    </source>
</evidence>
<feature type="transmembrane region" description="Helical" evidence="5">
    <location>
        <begin position="337"/>
        <end position="358"/>
    </location>
</feature>
<feature type="transmembrane region" description="Helical" evidence="5">
    <location>
        <begin position="390"/>
        <end position="408"/>
    </location>
</feature>
<name>A0ABV7IH01_9RHOB</name>
<feature type="transmembrane region" description="Helical" evidence="5">
    <location>
        <begin position="244"/>
        <end position="268"/>
    </location>
</feature>
<feature type="transmembrane region" description="Helical" evidence="5">
    <location>
        <begin position="42"/>
        <end position="61"/>
    </location>
</feature>
<comment type="caution">
    <text evidence="7">The sequence shown here is derived from an EMBL/GenBank/DDBJ whole genome shotgun (WGS) entry which is preliminary data.</text>
</comment>
<dbReference type="Proteomes" id="UP001595557">
    <property type="component" value="Unassembled WGS sequence"/>
</dbReference>
<gene>
    <name evidence="7" type="ORF">ACFOD7_12090</name>
</gene>
<accession>A0ABV7IH01</accession>
<dbReference type="Pfam" id="PF04932">
    <property type="entry name" value="Wzy_C"/>
    <property type="match status" value="1"/>
</dbReference>
<proteinExistence type="predicted"/>
<feature type="transmembrane region" description="Helical" evidence="5">
    <location>
        <begin position="105"/>
        <end position="121"/>
    </location>
</feature>
<sequence>MTMVSAIQPAQSRRPAWIENAELLCAALTVFLSPMNHFRLDFVYFTASDAAALACLFLMTIQGRIPTRPFGDATPIWMGGYGLLVTGLIISSIAAAVVWETVTVVGQYTFALFILPLVLGGRSREQALMLVKVLILSICVVMLFGFYVVHVTGPDPAYDFMSISGRMRSLVERENELAALGAITATLACGMYLLQRMTLLSLLLALGIVGYGILLTGSNTGLGCTAIGLLVLVVFSGSPRLVSIFSLIVIVGTAVLMIKGTAMLPPIFQERVLGALTSGDLNAAGTFTDRLQLVKEAFQIAGDNALIGLGAEQFRLISVFQAPVHNTYLLLLCEGGILSLLGLVLLLIAGLYLCLVCLASSRMRVIGTLILAVLLIYALMLNTFPHFYGRFWNVPLILLMTLGASALSERAPALNQRQT</sequence>
<dbReference type="GO" id="GO:0016874">
    <property type="term" value="F:ligase activity"/>
    <property type="evidence" value="ECO:0007669"/>
    <property type="project" value="UniProtKB-KW"/>
</dbReference>
<protein>
    <submittedName>
        <fullName evidence="7">O-antigen ligase family protein</fullName>
    </submittedName>
</protein>
<feature type="transmembrane region" description="Helical" evidence="5">
    <location>
        <begin position="365"/>
        <end position="384"/>
    </location>
</feature>
<evidence type="ECO:0000259" key="6">
    <source>
        <dbReference type="Pfam" id="PF04932"/>
    </source>
</evidence>
<keyword evidence="2 5" id="KW-0812">Transmembrane</keyword>
<evidence type="ECO:0000313" key="8">
    <source>
        <dbReference type="Proteomes" id="UP001595557"/>
    </source>
</evidence>
<evidence type="ECO:0000256" key="3">
    <source>
        <dbReference type="ARBA" id="ARBA00022989"/>
    </source>
</evidence>
<organism evidence="7 8">
    <name type="scientific">Paracoccus fontiphilus</name>
    <dbReference type="NCBI Taxonomy" id="1815556"/>
    <lineage>
        <taxon>Bacteria</taxon>
        <taxon>Pseudomonadati</taxon>
        <taxon>Pseudomonadota</taxon>
        <taxon>Alphaproteobacteria</taxon>
        <taxon>Rhodobacterales</taxon>
        <taxon>Paracoccaceae</taxon>
        <taxon>Paracoccus</taxon>
    </lineage>
</organism>
<evidence type="ECO:0000256" key="2">
    <source>
        <dbReference type="ARBA" id="ARBA00022692"/>
    </source>
</evidence>
<dbReference type="PANTHER" id="PTHR37422:SF13">
    <property type="entry name" value="LIPOPOLYSACCHARIDE BIOSYNTHESIS PROTEIN PA4999-RELATED"/>
    <property type="match status" value="1"/>
</dbReference>
<dbReference type="RefSeq" id="WP_207467434.1">
    <property type="nucleotide sequence ID" value="NZ_JAFNAW010000015.1"/>
</dbReference>
<dbReference type="InterPro" id="IPR007016">
    <property type="entry name" value="O-antigen_ligase-rel_domated"/>
</dbReference>
<keyword evidence="7" id="KW-0436">Ligase</keyword>
<feature type="transmembrane region" description="Helical" evidence="5">
    <location>
        <begin position="220"/>
        <end position="237"/>
    </location>
</feature>
<feature type="transmembrane region" description="Helical" evidence="5">
    <location>
        <begin position="81"/>
        <end position="99"/>
    </location>
</feature>